<dbReference type="InterPro" id="IPR003362">
    <property type="entry name" value="Bact_transf"/>
</dbReference>
<evidence type="ECO:0000256" key="6">
    <source>
        <dbReference type="ARBA" id="ARBA00023136"/>
    </source>
</evidence>
<feature type="transmembrane region" description="Helical" evidence="7">
    <location>
        <begin position="90"/>
        <end position="113"/>
    </location>
</feature>
<dbReference type="AlphaFoldDB" id="A0A7I9VJE7"/>
<dbReference type="InterPro" id="IPR017475">
    <property type="entry name" value="EPS_sugar_tfrase"/>
</dbReference>
<dbReference type="EMBL" id="BJTG01000002">
    <property type="protein sequence ID" value="GEJ56278.1"/>
    <property type="molecule type" value="Genomic_DNA"/>
</dbReference>
<evidence type="ECO:0000259" key="8">
    <source>
        <dbReference type="Pfam" id="PF02397"/>
    </source>
</evidence>
<evidence type="ECO:0000313" key="10">
    <source>
        <dbReference type="Proteomes" id="UP000503640"/>
    </source>
</evidence>
<comment type="caution">
    <text evidence="9">The sequence shown here is derived from an EMBL/GenBank/DDBJ whole genome shotgun (WGS) entry which is preliminary data.</text>
</comment>
<dbReference type="PANTHER" id="PTHR30576">
    <property type="entry name" value="COLANIC BIOSYNTHESIS UDP-GLUCOSE LIPID CARRIER TRANSFERASE"/>
    <property type="match status" value="1"/>
</dbReference>
<evidence type="ECO:0000256" key="7">
    <source>
        <dbReference type="SAM" id="Phobius"/>
    </source>
</evidence>
<keyword evidence="6 7" id="KW-0472">Membrane</keyword>
<evidence type="ECO:0000313" key="9">
    <source>
        <dbReference type="EMBL" id="GEJ56278.1"/>
    </source>
</evidence>
<accession>A0A7I9VJE7</accession>
<dbReference type="Gene3D" id="3.40.50.720">
    <property type="entry name" value="NAD(P)-binding Rossmann-like Domain"/>
    <property type="match status" value="1"/>
</dbReference>
<keyword evidence="3" id="KW-0808">Transferase</keyword>
<feature type="domain" description="Bacterial sugar transferase" evidence="8">
    <location>
        <begin position="274"/>
        <end position="456"/>
    </location>
</feature>
<feature type="transmembrane region" description="Helical" evidence="7">
    <location>
        <begin position="21"/>
        <end position="42"/>
    </location>
</feature>
<dbReference type="PANTHER" id="PTHR30576:SF0">
    <property type="entry name" value="UNDECAPRENYL-PHOSPHATE N-ACETYLGALACTOSAMINYL 1-PHOSPHATE TRANSFERASE-RELATED"/>
    <property type="match status" value="1"/>
</dbReference>
<keyword evidence="5 7" id="KW-1133">Transmembrane helix</keyword>
<comment type="subcellular location">
    <subcellularLocation>
        <location evidence="1">Membrane</location>
        <topology evidence="1">Multi-pass membrane protein</topology>
    </subcellularLocation>
</comment>
<evidence type="ECO:0000256" key="4">
    <source>
        <dbReference type="ARBA" id="ARBA00022692"/>
    </source>
</evidence>
<reference evidence="10" key="1">
    <citation type="journal article" date="2020" name="Appl. Environ. Microbiol.">
        <title>Diazotrophic Anaeromyxobacter Isolates from Soils.</title>
        <authorList>
            <person name="Masuda Y."/>
            <person name="Yamanaka H."/>
            <person name="Xu Z.X."/>
            <person name="Shiratori Y."/>
            <person name="Aono T."/>
            <person name="Amachi S."/>
            <person name="Senoo K."/>
            <person name="Itoh H."/>
        </authorList>
    </citation>
    <scope>NUCLEOTIDE SEQUENCE [LARGE SCALE GENOMIC DNA]</scope>
    <source>
        <strain evidence="10">R267</strain>
    </source>
</reference>
<dbReference type="RefSeq" id="WP_176063599.1">
    <property type="nucleotide sequence ID" value="NZ_BJTG01000002.1"/>
</dbReference>
<sequence>MVRVFNHWFSGRKAAFFIAEESALVLALLAGMSLGPVAHPLVTREHGLGAAFLRAAIAALAFAGALYFGDLYDLRSAARDRFDGRRLLRALGVAVVVLALAYLALPVVVPMGWIPRRSLVLAAAGGALAVIAVRAAMPAVVGAPTRVLVLGTGARARKLARDVETEADGLFEVVGFADSNGGSRSADPALPFAGAVDQLARRLRAEVVVVAVEDRRAGLPVDALLACRTHGVQVMSDVAFAEATLKRIPLDLLRPSALIFDEGFRAGPVRRAVKRAVDLGLAVGMLLAAGPVMLLTAAAVAAADGRPILYSQERTGGGGRPYRIWKFRTMRRDAEATGAVWATEADPRVLPVGRLLRRTRLDELPQLWNVLRGEMSFVGPRPERPVFLDELKRRWPLFTLRELVKPGLTGWAQLKYRYGSTMEEQARKLEYDLYYVKNTSLFLDLVCLFHTAKIVLTGRGAK</sequence>
<name>A0A7I9VJE7_9BACT</name>
<evidence type="ECO:0000256" key="3">
    <source>
        <dbReference type="ARBA" id="ARBA00022679"/>
    </source>
</evidence>
<dbReference type="NCBIfam" id="TIGR03025">
    <property type="entry name" value="EPS_sugtrans"/>
    <property type="match status" value="1"/>
</dbReference>
<evidence type="ECO:0000256" key="2">
    <source>
        <dbReference type="ARBA" id="ARBA00006464"/>
    </source>
</evidence>
<keyword evidence="4 7" id="KW-0812">Transmembrane</keyword>
<evidence type="ECO:0000256" key="5">
    <source>
        <dbReference type="ARBA" id="ARBA00022989"/>
    </source>
</evidence>
<dbReference type="Proteomes" id="UP000503640">
    <property type="component" value="Unassembled WGS sequence"/>
</dbReference>
<organism evidence="9 10">
    <name type="scientific">Anaeromyxobacter diazotrophicus</name>
    <dbReference type="NCBI Taxonomy" id="2590199"/>
    <lineage>
        <taxon>Bacteria</taxon>
        <taxon>Pseudomonadati</taxon>
        <taxon>Myxococcota</taxon>
        <taxon>Myxococcia</taxon>
        <taxon>Myxococcales</taxon>
        <taxon>Cystobacterineae</taxon>
        <taxon>Anaeromyxobacteraceae</taxon>
        <taxon>Anaeromyxobacter</taxon>
    </lineage>
</organism>
<feature type="transmembrane region" description="Helical" evidence="7">
    <location>
        <begin position="279"/>
        <end position="303"/>
    </location>
</feature>
<dbReference type="GO" id="GO:0016780">
    <property type="term" value="F:phosphotransferase activity, for other substituted phosphate groups"/>
    <property type="evidence" value="ECO:0007669"/>
    <property type="project" value="TreeGrafter"/>
</dbReference>
<keyword evidence="10" id="KW-1185">Reference proteome</keyword>
<comment type="similarity">
    <text evidence="2">Belongs to the bacterial sugar transferase family.</text>
</comment>
<dbReference type="Pfam" id="PF02397">
    <property type="entry name" value="Bac_transf"/>
    <property type="match status" value="1"/>
</dbReference>
<dbReference type="GO" id="GO:0016020">
    <property type="term" value="C:membrane"/>
    <property type="evidence" value="ECO:0007669"/>
    <property type="project" value="UniProtKB-SubCell"/>
</dbReference>
<feature type="transmembrane region" description="Helical" evidence="7">
    <location>
        <begin position="48"/>
        <end position="69"/>
    </location>
</feature>
<gene>
    <name evidence="9" type="ORF">AMYX_10190</name>
</gene>
<evidence type="ECO:0000256" key="1">
    <source>
        <dbReference type="ARBA" id="ARBA00004141"/>
    </source>
</evidence>
<protein>
    <recommendedName>
        <fullName evidence="8">Bacterial sugar transferase domain-containing protein</fullName>
    </recommendedName>
</protein>
<proteinExistence type="inferred from homology"/>